<dbReference type="SUPFAM" id="SSF55729">
    <property type="entry name" value="Acyl-CoA N-acyltransferases (Nat)"/>
    <property type="match status" value="1"/>
</dbReference>
<accession>A0ABV2N1P5</accession>
<dbReference type="PANTHER" id="PTHR36449:SF1">
    <property type="entry name" value="ACETYLTRANSFERASE"/>
    <property type="match status" value="1"/>
</dbReference>
<keyword evidence="2" id="KW-0808">Transferase</keyword>
<comment type="caution">
    <text evidence="4">The sequence shown here is derived from an EMBL/GenBank/DDBJ whole genome shotgun (WGS) entry which is preliminary data.</text>
</comment>
<keyword evidence="5" id="KW-1185">Reference proteome</keyword>
<dbReference type="EMBL" id="JBEPML010000005">
    <property type="protein sequence ID" value="MET3791813.1"/>
    <property type="molecule type" value="Genomic_DNA"/>
</dbReference>
<dbReference type="Gene3D" id="3.40.630.30">
    <property type="match status" value="1"/>
</dbReference>
<evidence type="ECO:0000313" key="4">
    <source>
        <dbReference type="EMBL" id="MET3791813.1"/>
    </source>
</evidence>
<dbReference type="InterPro" id="IPR016181">
    <property type="entry name" value="Acyl_CoA_acyltransferase"/>
</dbReference>
<evidence type="ECO:0000256" key="3">
    <source>
        <dbReference type="ARBA" id="ARBA00023315"/>
    </source>
</evidence>
<evidence type="ECO:0000256" key="1">
    <source>
        <dbReference type="ARBA" id="ARBA00022649"/>
    </source>
</evidence>
<keyword evidence="3" id="KW-0012">Acyltransferase</keyword>
<name>A0ABV2N1P5_9HYPH</name>
<gene>
    <name evidence="4" type="ORF">ABID37_002021</name>
</gene>
<evidence type="ECO:0000313" key="5">
    <source>
        <dbReference type="Proteomes" id="UP001549076"/>
    </source>
</evidence>
<reference evidence="4 5" key="1">
    <citation type="submission" date="2024-06" db="EMBL/GenBank/DDBJ databases">
        <title>Genomic Encyclopedia of Type Strains, Phase IV (KMG-IV): sequencing the most valuable type-strain genomes for metagenomic binning, comparative biology and taxonomic classification.</title>
        <authorList>
            <person name="Goeker M."/>
        </authorList>
    </citation>
    <scope>NUCLEOTIDE SEQUENCE [LARGE SCALE GENOMIC DNA]</scope>
    <source>
        <strain evidence="4 5">DSM 27865</strain>
    </source>
</reference>
<organism evidence="4 5">
    <name type="scientific">Aquamicrobium terrae</name>
    <dbReference type="NCBI Taxonomy" id="1324945"/>
    <lineage>
        <taxon>Bacteria</taxon>
        <taxon>Pseudomonadati</taxon>
        <taxon>Pseudomonadota</taxon>
        <taxon>Alphaproteobacteria</taxon>
        <taxon>Hyphomicrobiales</taxon>
        <taxon>Phyllobacteriaceae</taxon>
        <taxon>Aquamicrobium</taxon>
    </lineage>
</organism>
<protein>
    <submittedName>
        <fullName evidence="4">Ribosomal protein S18 acetylase RimI-like enzyme</fullName>
    </submittedName>
</protein>
<sequence>MTSPDDAGLIIEPFDPEKHDRAAFSCGVEQVDNFFKKTANKLAKAGNLRVYVMVGVDDEIIGFHAINAHAVDYQALPKAYARTRPRHGSIPAAYISMIGVDLRHSGHGYGGDLLADALRRIALASENLGIAVVVLDVLDDGNPGLTARRKKLYEGYGFMPLKSDPLRMFLPVATIRTMLDAAD</sequence>
<evidence type="ECO:0000256" key="2">
    <source>
        <dbReference type="ARBA" id="ARBA00022679"/>
    </source>
</evidence>
<keyword evidence="1" id="KW-1277">Toxin-antitoxin system</keyword>
<dbReference type="Proteomes" id="UP001549076">
    <property type="component" value="Unassembled WGS sequence"/>
</dbReference>
<dbReference type="PANTHER" id="PTHR36449">
    <property type="entry name" value="ACETYLTRANSFERASE-RELATED"/>
    <property type="match status" value="1"/>
</dbReference>
<dbReference type="CDD" id="cd04301">
    <property type="entry name" value="NAT_SF"/>
    <property type="match status" value="1"/>
</dbReference>
<proteinExistence type="predicted"/>
<dbReference type="RefSeq" id="WP_354194207.1">
    <property type="nucleotide sequence ID" value="NZ_JBEPML010000005.1"/>
</dbReference>